<proteinExistence type="predicted"/>
<feature type="chain" id="PRO_5047304838" evidence="2">
    <location>
        <begin position="27"/>
        <end position="304"/>
    </location>
</feature>
<feature type="compositionally biased region" description="Pro residues" evidence="1">
    <location>
        <begin position="108"/>
        <end position="119"/>
    </location>
</feature>
<feature type="signal peptide" evidence="2">
    <location>
        <begin position="1"/>
        <end position="26"/>
    </location>
</feature>
<organism evidence="4 5">
    <name type="scientific">Paenibacillus thermoaerophilus</name>
    <dbReference type="NCBI Taxonomy" id="1215385"/>
    <lineage>
        <taxon>Bacteria</taxon>
        <taxon>Bacillati</taxon>
        <taxon>Bacillota</taxon>
        <taxon>Bacilli</taxon>
        <taxon>Bacillales</taxon>
        <taxon>Paenibacillaceae</taxon>
        <taxon>Paenibacillus</taxon>
    </lineage>
</organism>
<name>A0ABW2V4H0_9BACL</name>
<dbReference type="InterPro" id="IPR036582">
    <property type="entry name" value="Mao_N_sf"/>
</dbReference>
<evidence type="ECO:0000313" key="4">
    <source>
        <dbReference type="EMBL" id="MFC7750398.1"/>
    </source>
</evidence>
<dbReference type="InterPro" id="IPR012854">
    <property type="entry name" value="Cu_amine_oxidase-like_N"/>
</dbReference>
<sequence length="304" mass="33805">MKNRVRWKAAGLSAALMLSFAAGVWADDGIQKVEAYLRKDFKVTLNGKKQNLEHTPLVYNGFSYLPVREMSRLLGAEITWDEAGKTIGIIRPTLTPAPTPAVSLRPSQTPPPVSTPTPLPSDDRDLQEIWDATPTEMKLEQIVRYQVTYQGRPASWLGNVYNGTIFVRVEDAALSGLTVSGLKLTQEKLTETPYVSIDLLRTHMTEQPFFQTEPGPLVYGETDPKKIEVIKNYLGSYSDITHEIRAMGNNTYRLLVEYPQFTGDGKWSYRILTLSPNNTANGWYISSASSSSLPGAFKTSTPTP</sequence>
<keyword evidence="5" id="KW-1185">Reference proteome</keyword>
<evidence type="ECO:0000313" key="5">
    <source>
        <dbReference type="Proteomes" id="UP001596528"/>
    </source>
</evidence>
<reference evidence="5" key="1">
    <citation type="journal article" date="2019" name="Int. J. Syst. Evol. Microbiol.">
        <title>The Global Catalogue of Microorganisms (GCM) 10K type strain sequencing project: providing services to taxonomists for standard genome sequencing and annotation.</title>
        <authorList>
            <consortium name="The Broad Institute Genomics Platform"/>
            <consortium name="The Broad Institute Genome Sequencing Center for Infectious Disease"/>
            <person name="Wu L."/>
            <person name="Ma J."/>
        </authorList>
    </citation>
    <scope>NUCLEOTIDE SEQUENCE [LARGE SCALE GENOMIC DNA]</scope>
    <source>
        <strain evidence="5">JCM 18657</strain>
    </source>
</reference>
<evidence type="ECO:0000256" key="2">
    <source>
        <dbReference type="SAM" id="SignalP"/>
    </source>
</evidence>
<dbReference type="SUPFAM" id="SSF55383">
    <property type="entry name" value="Copper amine oxidase, domain N"/>
    <property type="match status" value="1"/>
</dbReference>
<dbReference type="RefSeq" id="WP_138787991.1">
    <property type="nucleotide sequence ID" value="NZ_JBHTGQ010000023.1"/>
</dbReference>
<feature type="domain" description="Copper amine oxidase-like N-terminal" evidence="3">
    <location>
        <begin position="45"/>
        <end position="89"/>
    </location>
</feature>
<gene>
    <name evidence="4" type="ORF">ACFQWB_10735</name>
</gene>
<evidence type="ECO:0000256" key="1">
    <source>
        <dbReference type="SAM" id="MobiDB-lite"/>
    </source>
</evidence>
<feature type="region of interest" description="Disordered" evidence="1">
    <location>
        <begin position="98"/>
        <end position="124"/>
    </location>
</feature>
<protein>
    <submittedName>
        <fullName evidence="4">Stalk domain-containing protein</fullName>
    </submittedName>
</protein>
<dbReference type="EMBL" id="JBHTGQ010000023">
    <property type="protein sequence ID" value="MFC7750398.1"/>
    <property type="molecule type" value="Genomic_DNA"/>
</dbReference>
<dbReference type="Proteomes" id="UP001596528">
    <property type="component" value="Unassembled WGS sequence"/>
</dbReference>
<comment type="caution">
    <text evidence="4">The sequence shown here is derived from an EMBL/GenBank/DDBJ whole genome shotgun (WGS) entry which is preliminary data.</text>
</comment>
<dbReference type="Pfam" id="PF07833">
    <property type="entry name" value="Cu_amine_oxidN1"/>
    <property type="match status" value="1"/>
</dbReference>
<keyword evidence="2" id="KW-0732">Signal</keyword>
<accession>A0ABW2V4H0</accession>
<evidence type="ECO:0000259" key="3">
    <source>
        <dbReference type="Pfam" id="PF07833"/>
    </source>
</evidence>